<feature type="non-terminal residue" evidence="1">
    <location>
        <position position="262"/>
    </location>
</feature>
<sequence length="262" mass="30018">MEGGGVAYSEGAVEKRHESLARGLTDEYDRMNQHSDQMKEAQKNTSARVKALETLMGIDKSNQSGYNWVKMSENWFNNDTGQDVYLNNRHTNAGNTFWYELFPNILFYQLASFYPDTGDFQNEFHSVADRWYEASVGMGGSTDPWIVPNFDYTAYSFNTMKPIYNAKWREPDAAAAISWFEYMAYLKYQDPKYLVAAEWGLQFLDELDFIPLYEILLPYGAYIAARINAEVGTTYDISKIINWAFGPAEARSGWGVIADNWG</sequence>
<protein>
    <submittedName>
        <fullName evidence="1">Uncharacterized protein</fullName>
    </submittedName>
</protein>
<name>A0A0F9B1X6_9ZZZZ</name>
<evidence type="ECO:0000313" key="1">
    <source>
        <dbReference type="EMBL" id="KKK84654.1"/>
    </source>
</evidence>
<reference evidence="1" key="1">
    <citation type="journal article" date="2015" name="Nature">
        <title>Complex archaea that bridge the gap between prokaryotes and eukaryotes.</title>
        <authorList>
            <person name="Spang A."/>
            <person name="Saw J.H."/>
            <person name="Jorgensen S.L."/>
            <person name="Zaremba-Niedzwiedzka K."/>
            <person name="Martijn J."/>
            <person name="Lind A.E."/>
            <person name="van Eijk R."/>
            <person name="Schleper C."/>
            <person name="Guy L."/>
            <person name="Ettema T.J."/>
        </authorList>
    </citation>
    <scope>NUCLEOTIDE SEQUENCE</scope>
</reference>
<organism evidence="1">
    <name type="scientific">marine sediment metagenome</name>
    <dbReference type="NCBI Taxonomy" id="412755"/>
    <lineage>
        <taxon>unclassified sequences</taxon>
        <taxon>metagenomes</taxon>
        <taxon>ecological metagenomes</taxon>
    </lineage>
</organism>
<gene>
    <name evidence="1" type="ORF">LCGC14_2781190</name>
</gene>
<dbReference type="AlphaFoldDB" id="A0A0F9B1X6"/>
<proteinExistence type="predicted"/>
<comment type="caution">
    <text evidence="1">The sequence shown here is derived from an EMBL/GenBank/DDBJ whole genome shotgun (WGS) entry which is preliminary data.</text>
</comment>
<accession>A0A0F9B1X6</accession>
<dbReference type="EMBL" id="LAZR01051674">
    <property type="protein sequence ID" value="KKK84654.1"/>
    <property type="molecule type" value="Genomic_DNA"/>
</dbReference>